<feature type="transmembrane region" description="Helical" evidence="1">
    <location>
        <begin position="118"/>
        <end position="136"/>
    </location>
</feature>
<gene>
    <name evidence="2" type="ORF">ABFY20_17410</name>
</gene>
<organism evidence="2">
    <name type="scientific">Herbiconiux sp. A18JL235</name>
    <dbReference type="NCBI Taxonomy" id="3152363"/>
    <lineage>
        <taxon>Bacteria</taxon>
        <taxon>Bacillati</taxon>
        <taxon>Actinomycetota</taxon>
        <taxon>Actinomycetes</taxon>
        <taxon>Micrococcales</taxon>
        <taxon>Microbacteriaceae</taxon>
        <taxon>Herbiconiux</taxon>
    </lineage>
</organism>
<feature type="transmembrane region" description="Helical" evidence="1">
    <location>
        <begin position="357"/>
        <end position="380"/>
    </location>
</feature>
<feature type="transmembrane region" description="Helical" evidence="1">
    <location>
        <begin position="77"/>
        <end position="98"/>
    </location>
</feature>
<protein>
    <submittedName>
        <fullName evidence="2">Uncharacterized protein</fullName>
    </submittedName>
</protein>
<keyword evidence="1" id="KW-1133">Transmembrane helix</keyword>
<accession>A0AB39BFY2</accession>
<keyword evidence="1" id="KW-0812">Transmembrane</keyword>
<reference evidence="2" key="1">
    <citation type="submission" date="2024-05" db="EMBL/GenBank/DDBJ databases">
        <title>Herbiconiux sp. A18JL235.</title>
        <authorList>
            <person name="Zhang G."/>
        </authorList>
    </citation>
    <scope>NUCLEOTIDE SEQUENCE</scope>
    <source>
        <strain evidence="2">A18JL235</strain>
    </source>
</reference>
<evidence type="ECO:0000313" key="2">
    <source>
        <dbReference type="EMBL" id="XDI05082.1"/>
    </source>
</evidence>
<feature type="transmembrane region" description="Helical" evidence="1">
    <location>
        <begin position="232"/>
        <end position="254"/>
    </location>
</feature>
<dbReference type="RefSeq" id="WP_368497464.1">
    <property type="nucleotide sequence ID" value="NZ_CP162511.1"/>
</dbReference>
<feature type="transmembrane region" description="Helical" evidence="1">
    <location>
        <begin position="318"/>
        <end position="345"/>
    </location>
</feature>
<dbReference type="AlphaFoldDB" id="A0AB39BFY2"/>
<feature type="transmembrane region" description="Helical" evidence="1">
    <location>
        <begin position="148"/>
        <end position="167"/>
    </location>
</feature>
<proteinExistence type="predicted"/>
<feature type="transmembrane region" description="Helical" evidence="1">
    <location>
        <begin position="280"/>
        <end position="306"/>
    </location>
</feature>
<feature type="transmembrane region" description="Helical" evidence="1">
    <location>
        <begin position="187"/>
        <end position="211"/>
    </location>
</feature>
<evidence type="ECO:0000256" key="1">
    <source>
        <dbReference type="SAM" id="Phobius"/>
    </source>
</evidence>
<sequence length="393" mass="39782">MSADLALRALARLLPPRARARYREEWRTDASRARQLGLRSAGVVMGAALLVVTLDRDSPAHTGEPRGALARRLARRGSTLVAACAVVLIGTFFTAGIAPEPGAAPMAVLSALEAAGWIVPRLALALGALGLLLLVAGSSKALTSLGRAALAVAAVGPALIAVAVVAWPAGPDPEAVPGAAASGANPAFVAVVLGVGVAASVLGAFGVLAVVAGSGPLGLQPRRSAWRRRASVAPVGAVVALAVVVLGAIDTLVWNPLAKVPGLPLPVVYERMVSVDGFPLGYNVAVVLVWAVFWAGLALGVLALALSRRASWFTVRRIAIVMLVLVGGALFFRFFAGFGFGMSIADTFGTSGGDGSAVSAVLTLLGQLSLGAALVAFGWAPRVRARSVERAGA</sequence>
<name>A0AB39BFY2_9MICO</name>
<dbReference type="EMBL" id="CP162511">
    <property type="protein sequence ID" value="XDI05082.1"/>
    <property type="molecule type" value="Genomic_DNA"/>
</dbReference>
<keyword evidence="1" id="KW-0472">Membrane</keyword>